<accession>A0ABR3PG33</accession>
<dbReference type="InterPro" id="IPR029063">
    <property type="entry name" value="SAM-dependent_MTases_sf"/>
</dbReference>
<reference evidence="5 6" key="1">
    <citation type="submission" date="2024-07" db="EMBL/GenBank/DDBJ databases">
        <title>Draft sequence of the Neodothiora populina.</title>
        <authorList>
            <person name="Drown D.D."/>
            <person name="Schuette U.S."/>
            <person name="Buechlein A.B."/>
            <person name="Rusch D.R."/>
            <person name="Winton L.W."/>
            <person name="Adams G.A."/>
        </authorList>
    </citation>
    <scope>NUCLEOTIDE SEQUENCE [LARGE SCALE GENOMIC DNA]</scope>
    <source>
        <strain evidence="5 6">CPC 39397</strain>
    </source>
</reference>
<dbReference type="InterPro" id="IPR051052">
    <property type="entry name" value="Diverse_substrate_MTase"/>
</dbReference>
<dbReference type="Proteomes" id="UP001562354">
    <property type="component" value="Unassembled WGS sequence"/>
</dbReference>
<dbReference type="PANTHER" id="PTHR44942:SF4">
    <property type="entry name" value="METHYLTRANSFERASE TYPE 11 DOMAIN-CONTAINING PROTEIN"/>
    <property type="match status" value="1"/>
</dbReference>
<evidence type="ECO:0000256" key="1">
    <source>
        <dbReference type="ARBA" id="ARBA00008361"/>
    </source>
</evidence>
<feature type="domain" description="Methyltransferase type 11" evidence="4">
    <location>
        <begin position="59"/>
        <end position="150"/>
    </location>
</feature>
<dbReference type="InterPro" id="IPR013216">
    <property type="entry name" value="Methyltransf_11"/>
</dbReference>
<proteinExistence type="inferred from homology"/>
<comment type="caution">
    <text evidence="5">The sequence shown here is derived from an EMBL/GenBank/DDBJ whole genome shotgun (WGS) entry which is preliminary data.</text>
</comment>
<keyword evidence="6" id="KW-1185">Reference proteome</keyword>
<gene>
    <name evidence="5" type="ORF">AAFC00_003864</name>
</gene>
<dbReference type="PANTHER" id="PTHR44942">
    <property type="entry name" value="METHYLTRANSF_11 DOMAIN-CONTAINING PROTEIN"/>
    <property type="match status" value="1"/>
</dbReference>
<dbReference type="EMBL" id="JBFMKM010000008">
    <property type="protein sequence ID" value="KAL1304954.1"/>
    <property type="molecule type" value="Genomic_DNA"/>
</dbReference>
<evidence type="ECO:0000313" key="5">
    <source>
        <dbReference type="EMBL" id="KAL1304954.1"/>
    </source>
</evidence>
<dbReference type="Gene3D" id="3.40.50.150">
    <property type="entry name" value="Vaccinia Virus protein VP39"/>
    <property type="match status" value="1"/>
</dbReference>
<keyword evidence="3" id="KW-0808">Transferase</keyword>
<dbReference type="RefSeq" id="XP_069201228.1">
    <property type="nucleotide sequence ID" value="XM_069343404.1"/>
</dbReference>
<dbReference type="Pfam" id="PF08241">
    <property type="entry name" value="Methyltransf_11"/>
    <property type="match status" value="1"/>
</dbReference>
<dbReference type="GeneID" id="95977564"/>
<evidence type="ECO:0000256" key="2">
    <source>
        <dbReference type="ARBA" id="ARBA00022603"/>
    </source>
</evidence>
<evidence type="ECO:0000256" key="3">
    <source>
        <dbReference type="ARBA" id="ARBA00022679"/>
    </source>
</evidence>
<dbReference type="CDD" id="cd02440">
    <property type="entry name" value="AdoMet_MTases"/>
    <property type="match status" value="1"/>
</dbReference>
<comment type="similarity">
    <text evidence="1">Belongs to the methyltransferase superfamily.</text>
</comment>
<dbReference type="SUPFAM" id="SSF53335">
    <property type="entry name" value="S-adenosyl-L-methionine-dependent methyltransferases"/>
    <property type="match status" value="1"/>
</dbReference>
<organism evidence="5 6">
    <name type="scientific">Neodothiora populina</name>
    <dbReference type="NCBI Taxonomy" id="2781224"/>
    <lineage>
        <taxon>Eukaryota</taxon>
        <taxon>Fungi</taxon>
        <taxon>Dikarya</taxon>
        <taxon>Ascomycota</taxon>
        <taxon>Pezizomycotina</taxon>
        <taxon>Dothideomycetes</taxon>
        <taxon>Dothideomycetidae</taxon>
        <taxon>Dothideales</taxon>
        <taxon>Dothioraceae</taxon>
        <taxon>Neodothiora</taxon>
    </lineage>
</organism>
<name>A0ABR3PG33_9PEZI</name>
<evidence type="ECO:0000313" key="6">
    <source>
        <dbReference type="Proteomes" id="UP001562354"/>
    </source>
</evidence>
<sequence length="314" mass="34702">MSTPASTAASATKGLHPLAQNGFANAAAYDTHRPSFPAETVETLLDNVRVAGKTGAAIVDLAAGTGKFTELLAKRPEQYKVTAVEPHAGMRSVLENKSLRGVEVVDGLSTEMPLPDESVDTVIAAQAFHWFANMDSLKEIHRVLQPHGAFGAIWNVEDYNAPRSHKASTTWESKLQDLIWSKDDNQPRFRHEKWRSVFDEQLESNPVSITLSATPLFALPIGEQVQEWEIWLSKERVWDRFNTLSQIATLEGEEREQAYKIFTDAINAPDVETNDKGEVALHGMTMAIWTTKIPAEGARAAISEIVDIVKDKLA</sequence>
<evidence type="ECO:0000259" key="4">
    <source>
        <dbReference type="Pfam" id="PF08241"/>
    </source>
</evidence>
<protein>
    <recommendedName>
        <fullName evidence="4">Methyltransferase type 11 domain-containing protein</fullName>
    </recommendedName>
</protein>
<keyword evidence="2" id="KW-0489">Methyltransferase</keyword>